<gene>
    <name evidence="2" type="ORF">ACZ11_10155</name>
</gene>
<dbReference type="AlphaFoldDB" id="A0A0K9FE88"/>
<feature type="compositionally biased region" description="Basic residues" evidence="1">
    <location>
        <begin position="15"/>
        <end position="24"/>
    </location>
</feature>
<protein>
    <recommendedName>
        <fullName evidence="4">2-keto-3-deoxygluconate kinase</fullName>
    </recommendedName>
</protein>
<feature type="region of interest" description="Disordered" evidence="1">
    <location>
        <begin position="1"/>
        <end position="36"/>
    </location>
</feature>
<proteinExistence type="predicted"/>
<dbReference type="PATRIC" id="fig|582475.4.peg.1618"/>
<accession>A0A0K9FE88</accession>
<evidence type="ECO:0000256" key="1">
    <source>
        <dbReference type="SAM" id="MobiDB-lite"/>
    </source>
</evidence>
<dbReference type="RefSeq" id="WP_049665768.1">
    <property type="nucleotide sequence ID" value="NZ_JBIVRT010000021.1"/>
</dbReference>
<organism evidence="2 3">
    <name type="scientific">Lysinibacillus xylanilyticus</name>
    <dbReference type="NCBI Taxonomy" id="582475"/>
    <lineage>
        <taxon>Bacteria</taxon>
        <taxon>Bacillati</taxon>
        <taxon>Bacillota</taxon>
        <taxon>Bacilli</taxon>
        <taxon>Bacillales</taxon>
        <taxon>Bacillaceae</taxon>
        <taxon>Lysinibacillus</taxon>
    </lineage>
</organism>
<name>A0A0K9FE88_9BACI</name>
<evidence type="ECO:0000313" key="3">
    <source>
        <dbReference type="Proteomes" id="UP000037326"/>
    </source>
</evidence>
<dbReference type="Proteomes" id="UP000037326">
    <property type="component" value="Unassembled WGS sequence"/>
</dbReference>
<evidence type="ECO:0008006" key="4">
    <source>
        <dbReference type="Google" id="ProtNLM"/>
    </source>
</evidence>
<reference evidence="3" key="1">
    <citation type="submission" date="2015-07" db="EMBL/GenBank/DDBJ databases">
        <authorList>
            <consortium name="Consortium for Microbial Forensics and Genomics (microFORGE)"/>
            <person name="Knight B.M."/>
            <person name="Roberts D.P."/>
            <person name="Lin D."/>
            <person name="Hari K."/>
            <person name="Fletcher J."/>
            <person name="Melcher U."/>
            <person name="Blagden T."/>
            <person name="Winegar R.A."/>
        </authorList>
    </citation>
    <scope>NUCLEOTIDE SEQUENCE [LARGE SCALE GENOMIC DNA]</scope>
    <source>
        <strain evidence="3">DSM 23493</strain>
    </source>
</reference>
<sequence>MRSEKFKEFREEGHGHHRGGRHRGRDGSHQRGAKTFRRGRAIAFLEMMNLKRATIKQQLEQPEFQSIQPILVGELKAIDMVINEFIQLFEIHESEMMASSDSQEDDEKSLNHDEEGNNLNANN</sequence>
<feature type="compositionally biased region" description="Basic and acidic residues" evidence="1">
    <location>
        <begin position="1"/>
        <end position="14"/>
    </location>
</feature>
<comment type="caution">
    <text evidence="2">The sequence shown here is derived from an EMBL/GenBank/DDBJ whole genome shotgun (WGS) entry which is preliminary data.</text>
</comment>
<dbReference type="OrthoDB" id="2617663at2"/>
<evidence type="ECO:0000313" key="2">
    <source>
        <dbReference type="EMBL" id="KMY32478.1"/>
    </source>
</evidence>
<dbReference type="EMBL" id="LFXJ01000005">
    <property type="protein sequence ID" value="KMY32478.1"/>
    <property type="molecule type" value="Genomic_DNA"/>
</dbReference>
<dbReference type="GeneID" id="96598610"/>
<feature type="region of interest" description="Disordered" evidence="1">
    <location>
        <begin position="96"/>
        <end position="123"/>
    </location>
</feature>